<proteinExistence type="predicted"/>
<gene>
    <name evidence="1" type="ORF">AVEN_227042_1</name>
</gene>
<protein>
    <submittedName>
        <fullName evidence="1">Uncharacterized protein</fullName>
    </submittedName>
</protein>
<sequence>DHGALKCPIFRGTPNGVERSSRECTAQTLSASAAPNGVEGCSRECPT</sequence>
<feature type="non-terminal residue" evidence="1">
    <location>
        <position position="1"/>
    </location>
</feature>
<organism evidence="1 2">
    <name type="scientific">Araneus ventricosus</name>
    <name type="common">Orbweaver spider</name>
    <name type="synonym">Epeira ventricosa</name>
    <dbReference type="NCBI Taxonomy" id="182803"/>
    <lineage>
        <taxon>Eukaryota</taxon>
        <taxon>Metazoa</taxon>
        <taxon>Ecdysozoa</taxon>
        <taxon>Arthropoda</taxon>
        <taxon>Chelicerata</taxon>
        <taxon>Arachnida</taxon>
        <taxon>Araneae</taxon>
        <taxon>Araneomorphae</taxon>
        <taxon>Entelegynae</taxon>
        <taxon>Araneoidea</taxon>
        <taxon>Araneidae</taxon>
        <taxon>Araneus</taxon>
    </lineage>
</organism>
<evidence type="ECO:0000313" key="2">
    <source>
        <dbReference type="Proteomes" id="UP000499080"/>
    </source>
</evidence>
<reference evidence="1 2" key="1">
    <citation type="journal article" date="2019" name="Sci. Rep.">
        <title>Orb-weaving spider Araneus ventricosus genome elucidates the spidroin gene catalogue.</title>
        <authorList>
            <person name="Kono N."/>
            <person name="Nakamura H."/>
            <person name="Ohtoshi R."/>
            <person name="Moran D.A.P."/>
            <person name="Shinohara A."/>
            <person name="Yoshida Y."/>
            <person name="Fujiwara M."/>
            <person name="Mori M."/>
            <person name="Tomita M."/>
            <person name="Arakawa K."/>
        </authorList>
    </citation>
    <scope>NUCLEOTIDE SEQUENCE [LARGE SCALE GENOMIC DNA]</scope>
</reference>
<dbReference type="EMBL" id="BGPR01071836">
    <property type="protein sequence ID" value="GBO44909.1"/>
    <property type="molecule type" value="Genomic_DNA"/>
</dbReference>
<name>A0A4Y2X5Y9_ARAVE</name>
<dbReference type="AlphaFoldDB" id="A0A4Y2X5Y9"/>
<accession>A0A4Y2X5Y9</accession>
<dbReference type="Proteomes" id="UP000499080">
    <property type="component" value="Unassembled WGS sequence"/>
</dbReference>
<evidence type="ECO:0000313" key="1">
    <source>
        <dbReference type="EMBL" id="GBO44909.1"/>
    </source>
</evidence>
<comment type="caution">
    <text evidence="1">The sequence shown here is derived from an EMBL/GenBank/DDBJ whole genome shotgun (WGS) entry which is preliminary data.</text>
</comment>
<keyword evidence="2" id="KW-1185">Reference proteome</keyword>